<keyword evidence="2" id="KW-0238">DNA-binding</keyword>
<dbReference type="SMART" id="SM00345">
    <property type="entry name" value="HTH_GNTR"/>
    <property type="match status" value="1"/>
</dbReference>
<dbReference type="PANTHER" id="PTHR43537">
    <property type="entry name" value="TRANSCRIPTIONAL REGULATOR, GNTR FAMILY"/>
    <property type="match status" value="1"/>
</dbReference>
<evidence type="ECO:0000256" key="3">
    <source>
        <dbReference type="ARBA" id="ARBA00023163"/>
    </source>
</evidence>
<evidence type="ECO:0000313" key="6">
    <source>
        <dbReference type="Proteomes" id="UP000094068"/>
    </source>
</evidence>
<dbReference type="InterPro" id="IPR036388">
    <property type="entry name" value="WH-like_DNA-bd_sf"/>
</dbReference>
<dbReference type="Gene3D" id="1.20.120.530">
    <property type="entry name" value="GntR ligand-binding domain-like"/>
    <property type="match status" value="1"/>
</dbReference>
<dbReference type="RefSeq" id="WP_069646607.1">
    <property type="nucleotide sequence ID" value="NZ_MIJZ01000014.1"/>
</dbReference>
<dbReference type="PROSITE" id="PS50949">
    <property type="entry name" value="HTH_GNTR"/>
    <property type="match status" value="1"/>
</dbReference>
<evidence type="ECO:0000256" key="2">
    <source>
        <dbReference type="ARBA" id="ARBA00023125"/>
    </source>
</evidence>
<keyword evidence="1" id="KW-0805">Transcription regulation</keyword>
<comment type="caution">
    <text evidence="5">The sequence shown here is derived from an EMBL/GenBank/DDBJ whole genome shotgun (WGS) entry which is preliminary data.</text>
</comment>
<gene>
    <name evidence="5" type="ORF">BCR21_11210</name>
</gene>
<dbReference type="SUPFAM" id="SSF46785">
    <property type="entry name" value="Winged helix' DNA-binding domain"/>
    <property type="match status" value="1"/>
</dbReference>
<evidence type="ECO:0000259" key="4">
    <source>
        <dbReference type="PROSITE" id="PS50949"/>
    </source>
</evidence>
<accession>A0A1E5GDR3</accession>
<name>A0A1E5GDR3_9ENTE</name>
<dbReference type="InterPro" id="IPR000524">
    <property type="entry name" value="Tscrpt_reg_HTH_GntR"/>
</dbReference>
<dbReference type="GO" id="GO:0003677">
    <property type="term" value="F:DNA binding"/>
    <property type="evidence" value="ECO:0007669"/>
    <property type="project" value="UniProtKB-KW"/>
</dbReference>
<dbReference type="STRING" id="903984.BCR21_11210"/>
<dbReference type="PANTHER" id="PTHR43537:SF5">
    <property type="entry name" value="UXU OPERON TRANSCRIPTIONAL REGULATOR"/>
    <property type="match status" value="1"/>
</dbReference>
<evidence type="ECO:0000256" key="1">
    <source>
        <dbReference type="ARBA" id="ARBA00023015"/>
    </source>
</evidence>
<proteinExistence type="predicted"/>
<reference evidence="6" key="1">
    <citation type="submission" date="2016-09" db="EMBL/GenBank/DDBJ databases">
        <authorList>
            <person name="Gulvik C.A."/>
        </authorList>
    </citation>
    <scope>NUCLEOTIDE SEQUENCE [LARGE SCALE GENOMIC DNA]</scope>
    <source>
        <strain evidence="6">DSM 23328</strain>
    </source>
</reference>
<dbReference type="Pfam" id="PF07729">
    <property type="entry name" value="FCD"/>
    <property type="match status" value="1"/>
</dbReference>
<dbReference type="GO" id="GO:0003700">
    <property type="term" value="F:DNA-binding transcription factor activity"/>
    <property type="evidence" value="ECO:0007669"/>
    <property type="project" value="InterPro"/>
</dbReference>
<dbReference type="SMART" id="SM00895">
    <property type="entry name" value="FCD"/>
    <property type="match status" value="1"/>
</dbReference>
<organism evidence="5 6">
    <name type="scientific">Enterococcus ureasiticus</name>
    <dbReference type="NCBI Taxonomy" id="903984"/>
    <lineage>
        <taxon>Bacteria</taxon>
        <taxon>Bacillati</taxon>
        <taxon>Bacillota</taxon>
        <taxon>Bacilli</taxon>
        <taxon>Lactobacillales</taxon>
        <taxon>Enterococcaceae</taxon>
        <taxon>Enterococcus</taxon>
    </lineage>
</organism>
<dbReference type="InterPro" id="IPR008920">
    <property type="entry name" value="TF_FadR/GntR_C"/>
</dbReference>
<dbReference type="InterPro" id="IPR036390">
    <property type="entry name" value="WH_DNA-bd_sf"/>
</dbReference>
<dbReference type="SUPFAM" id="SSF48008">
    <property type="entry name" value="GntR ligand-binding domain-like"/>
    <property type="match status" value="1"/>
</dbReference>
<protein>
    <recommendedName>
        <fullName evidence="4">HTH gntR-type domain-containing protein</fullName>
    </recommendedName>
</protein>
<dbReference type="Pfam" id="PF00392">
    <property type="entry name" value="GntR"/>
    <property type="match status" value="1"/>
</dbReference>
<dbReference type="InterPro" id="IPR011711">
    <property type="entry name" value="GntR_C"/>
</dbReference>
<evidence type="ECO:0000313" key="5">
    <source>
        <dbReference type="EMBL" id="OEG10853.1"/>
    </source>
</evidence>
<dbReference type="EMBL" id="MIJZ01000014">
    <property type="protein sequence ID" value="OEG10853.1"/>
    <property type="molecule type" value="Genomic_DNA"/>
</dbReference>
<keyword evidence="3" id="KW-0804">Transcription</keyword>
<dbReference type="Proteomes" id="UP000094068">
    <property type="component" value="Unassembled WGS sequence"/>
</dbReference>
<feature type="domain" description="HTH gntR-type" evidence="4">
    <location>
        <begin position="4"/>
        <end position="72"/>
    </location>
</feature>
<dbReference type="Gene3D" id="1.10.10.10">
    <property type="entry name" value="Winged helix-like DNA-binding domain superfamily/Winged helix DNA-binding domain"/>
    <property type="match status" value="1"/>
</dbReference>
<dbReference type="CDD" id="cd07377">
    <property type="entry name" value="WHTH_GntR"/>
    <property type="match status" value="1"/>
</dbReference>
<sequence length="206" mass="23829">MKNKNLVQETIEQLKQYILTEKLAVGAKLPIEKQLAEKFGVGRSTLREAVKILEYSNLLEVRQGAGTFIKAVKENSDLAKELTEAREMIETTAGKLACQNRTEEDLVSLNQTLFKRNRLLEQGKFREYIQADLEFHLLIVKSSKNNFLIHWYQEIFEELKIMLSGLVIESKEYLDNTKQHQKMFQGILDKDPSLVIEAILENNRSK</sequence>
<dbReference type="PRINTS" id="PR00035">
    <property type="entry name" value="HTHGNTR"/>
</dbReference>
<keyword evidence="6" id="KW-1185">Reference proteome</keyword>
<dbReference type="OrthoDB" id="369138at2"/>
<dbReference type="AlphaFoldDB" id="A0A1E5GDR3"/>